<dbReference type="Gene3D" id="3.30.110.170">
    <property type="entry name" value="Protein of unknown function (DUF541), domain 1"/>
    <property type="match status" value="1"/>
</dbReference>
<reference evidence="2 3" key="1">
    <citation type="submission" date="2017-11" db="EMBL/GenBank/DDBJ databases">
        <title>Infants hospitalized years apart are colonized by the same room-sourced microbial strains.</title>
        <authorList>
            <person name="Brooks B."/>
            <person name="Olm M.R."/>
            <person name="Firek B.A."/>
            <person name="Baker R."/>
            <person name="Thomas B.C."/>
            <person name="Morowitz M.J."/>
            <person name="Banfield J.F."/>
        </authorList>
    </citation>
    <scope>NUCLEOTIDE SEQUENCE [LARGE SCALE GENOMIC DNA]</scope>
    <source>
        <strain evidence="2">S2_009_000_R2_76</strain>
    </source>
</reference>
<name>A0A2W5EIE9_9SPHI</name>
<evidence type="ECO:0008006" key="4">
    <source>
        <dbReference type="Google" id="ProtNLM"/>
    </source>
</evidence>
<accession>A0A2W5EIE9</accession>
<dbReference type="GO" id="GO:0006974">
    <property type="term" value="P:DNA damage response"/>
    <property type="evidence" value="ECO:0007669"/>
    <property type="project" value="TreeGrafter"/>
</dbReference>
<organism evidence="2 3">
    <name type="scientific">Pseudopedobacter saltans</name>
    <dbReference type="NCBI Taxonomy" id="151895"/>
    <lineage>
        <taxon>Bacteria</taxon>
        <taxon>Pseudomonadati</taxon>
        <taxon>Bacteroidota</taxon>
        <taxon>Sphingobacteriia</taxon>
        <taxon>Sphingobacteriales</taxon>
        <taxon>Sphingobacteriaceae</taxon>
        <taxon>Pseudopedobacter</taxon>
    </lineage>
</organism>
<dbReference type="InterPro" id="IPR052022">
    <property type="entry name" value="26kDa_periplasmic_antigen"/>
</dbReference>
<proteinExistence type="predicted"/>
<dbReference type="PANTHER" id="PTHR34387">
    <property type="entry name" value="SLR1258 PROTEIN"/>
    <property type="match status" value="1"/>
</dbReference>
<dbReference type="Pfam" id="PF04402">
    <property type="entry name" value="SIMPL"/>
    <property type="match status" value="1"/>
</dbReference>
<evidence type="ECO:0000313" key="2">
    <source>
        <dbReference type="EMBL" id="PZP42868.1"/>
    </source>
</evidence>
<dbReference type="PANTHER" id="PTHR34387:SF1">
    <property type="entry name" value="PERIPLASMIC IMMUNOGENIC PROTEIN"/>
    <property type="match status" value="1"/>
</dbReference>
<protein>
    <recommendedName>
        <fullName evidence="4">SIMPL domain-containing protein</fullName>
    </recommendedName>
</protein>
<evidence type="ECO:0000313" key="3">
    <source>
        <dbReference type="Proteomes" id="UP000249645"/>
    </source>
</evidence>
<feature type="chain" id="PRO_5016024774" description="SIMPL domain-containing protein" evidence="1">
    <location>
        <begin position="21"/>
        <end position="239"/>
    </location>
</feature>
<gene>
    <name evidence="2" type="ORF">DI598_16440</name>
</gene>
<dbReference type="Proteomes" id="UP000249645">
    <property type="component" value="Unassembled WGS sequence"/>
</dbReference>
<dbReference type="InterPro" id="IPR007497">
    <property type="entry name" value="SIMPL/DUF541"/>
</dbReference>
<keyword evidence="1" id="KW-0732">Signal</keyword>
<evidence type="ECO:0000256" key="1">
    <source>
        <dbReference type="SAM" id="SignalP"/>
    </source>
</evidence>
<dbReference type="EMBL" id="QFOI01000404">
    <property type="protein sequence ID" value="PZP42868.1"/>
    <property type="molecule type" value="Genomic_DNA"/>
</dbReference>
<sequence length="239" mass="26817">MKRTFLLAVILVSGIFSTMAQTNTTPQRTINANGTAWKEVTPDEIYVQVALREYNKKNNDKVDIETIKNQFLQKAKEIGLTDKEITVQSYNGWNGNIIIYKKNKKNNPDLKAGITYLVKLKSTQQMDQLVGILDDEATQNFSVSKYDYSKMEDLKKELQIEAVKNAKEKAVYTAGAIGETVGKAVTIDGAVEVSENAPRLYMAMARNATADNVESTPPMDVDFKKIKVQYNIQVTFSLQ</sequence>
<feature type="signal peptide" evidence="1">
    <location>
        <begin position="1"/>
        <end position="20"/>
    </location>
</feature>
<dbReference type="AlphaFoldDB" id="A0A2W5EIE9"/>
<comment type="caution">
    <text evidence="2">The sequence shown here is derived from an EMBL/GenBank/DDBJ whole genome shotgun (WGS) entry which is preliminary data.</text>
</comment>